<keyword evidence="2" id="KW-1185">Reference proteome</keyword>
<evidence type="ECO:0008006" key="3">
    <source>
        <dbReference type="Google" id="ProtNLM"/>
    </source>
</evidence>
<name>A0A1U9NP10_9BACT</name>
<evidence type="ECO:0000313" key="2">
    <source>
        <dbReference type="Proteomes" id="UP000189674"/>
    </source>
</evidence>
<organism evidence="1 2">
    <name type="scientific">Anaerohalosphaera lusitana</name>
    <dbReference type="NCBI Taxonomy" id="1936003"/>
    <lineage>
        <taxon>Bacteria</taxon>
        <taxon>Pseudomonadati</taxon>
        <taxon>Planctomycetota</taxon>
        <taxon>Phycisphaerae</taxon>
        <taxon>Sedimentisphaerales</taxon>
        <taxon>Anaerohalosphaeraceae</taxon>
        <taxon>Anaerohalosphaera</taxon>
    </lineage>
</organism>
<accession>A0A1U9NP10</accession>
<sequence length="305" mass="34196">MDRVILGDNQFFGVSHLSEEKGMERARRFQNIDEIIKVIDYAYSAGIRGFSFSTHAQVEIICDYFRDNQHKYPGIRFYPCVPYAHKYANMVNEQGILGAVSEVVLSDNSASNAFGMMAKAGNFVFTQHPRRIMELLLDAEMKMFRDLNVEVVFLQNIITDLLLGLGWADVFCDFIDYIENNYNARAGFMTLNMPRLLHLLKSNGVESPVICSAINKKGFQMNPGLEAYETALTHESFEPVAMSVLAAGALRPTEAIDYISGFKSIKSVIFGASTPAHITATKELIESAFSQEQRTQPVVAYQKQA</sequence>
<dbReference type="Proteomes" id="UP000189674">
    <property type="component" value="Chromosome"/>
</dbReference>
<dbReference type="KEGG" id="alus:STSP2_02648"/>
<dbReference type="STRING" id="1936003.STSP2_02648"/>
<gene>
    <name evidence="1" type="ORF">STSP2_02648</name>
</gene>
<proteinExistence type="predicted"/>
<dbReference type="RefSeq" id="WP_205847897.1">
    <property type="nucleotide sequence ID" value="NZ_CP019791.1"/>
</dbReference>
<reference evidence="2" key="1">
    <citation type="submission" date="2017-02" db="EMBL/GenBank/DDBJ databases">
        <title>Comparative genomics and description of representatives of a novel lineage of planctomycetes thriving in anoxic sediments.</title>
        <authorList>
            <person name="Spring S."/>
            <person name="Bunk B."/>
            <person name="Sproer C."/>
        </authorList>
    </citation>
    <scope>NUCLEOTIDE SEQUENCE [LARGE SCALE GENOMIC DNA]</scope>
    <source>
        <strain evidence="2">ST-NAGAB-D1</strain>
    </source>
</reference>
<dbReference type="EMBL" id="CP019791">
    <property type="protein sequence ID" value="AQT69458.1"/>
    <property type="molecule type" value="Genomic_DNA"/>
</dbReference>
<evidence type="ECO:0000313" key="1">
    <source>
        <dbReference type="EMBL" id="AQT69458.1"/>
    </source>
</evidence>
<protein>
    <recommendedName>
        <fullName evidence="3">Methylcobalamin:coenzyme M methyltransferase</fullName>
    </recommendedName>
</protein>
<dbReference type="AlphaFoldDB" id="A0A1U9NP10"/>